<dbReference type="InterPro" id="IPR007560">
    <property type="entry name" value="Restrct_endonuc_IV_Mrr"/>
</dbReference>
<keyword evidence="4" id="KW-1185">Reference proteome</keyword>
<dbReference type="GO" id="GO:0009307">
    <property type="term" value="P:DNA restriction-modification system"/>
    <property type="evidence" value="ECO:0007669"/>
    <property type="project" value="InterPro"/>
</dbReference>
<dbReference type="GO" id="GO:0004519">
    <property type="term" value="F:endonuclease activity"/>
    <property type="evidence" value="ECO:0007669"/>
    <property type="project" value="UniProtKB-KW"/>
</dbReference>
<dbReference type="EMBL" id="WODA01000026">
    <property type="protein sequence ID" value="MUN08941.1"/>
    <property type="molecule type" value="Genomic_DNA"/>
</dbReference>
<dbReference type="AlphaFoldDB" id="A0A7C9HK26"/>
<dbReference type="InterPro" id="IPR041409">
    <property type="entry name" value="RE_AspBHI_N"/>
</dbReference>
<sequence>MAATVPFDGLAEADLIVDAVYEGGTSGNAGDDPIGKLLPVGNSGGIRFRGRIGAPKVIALVTSGADADWPDWLDVETGVLTYFGDNKRPGHELHETSRRGNHLLRNIFDWSNGTLADRQRVPPILVFGGTGVRRNHRFLGLAVPGASHASSIDELVGIWRSTGGQRYQNYRALFTILDAGTIKRGWLDSLDSDDVAYDLAPPAFLAWGSGADAEPLRAPRTREARSRQDQEPITAEHQEIVRAIHAHFATHPYEFEQFAASVVRMYLSNAFDIEVTRPSRDGGRDAVGRYRVGTGPSAIEIDFAVEAKCYRPGNSVGVREMSRLISRMRHRQFGIMVTTSHVDKQAYSEIKEDGHPIVVLSGRDIAEIIHRSGVAADGGIDAYLQAHFPRYP</sequence>
<keyword evidence="3" id="KW-0378">Hydrolase</keyword>
<keyword evidence="3" id="KW-0540">Nuclease</keyword>
<proteinExistence type="predicted"/>
<dbReference type="Gene3D" id="3.40.1350.10">
    <property type="match status" value="1"/>
</dbReference>
<feature type="domain" description="Restriction endonuclease type IV Mrr" evidence="1">
    <location>
        <begin position="251"/>
        <end position="368"/>
    </location>
</feature>
<protein>
    <submittedName>
        <fullName evidence="3">Restriction endonuclease</fullName>
    </submittedName>
</protein>
<keyword evidence="3" id="KW-0255">Endonuclease</keyword>
<dbReference type="RefSeq" id="WP_155843966.1">
    <property type="nucleotide sequence ID" value="NZ_BAAAIA010000013.1"/>
</dbReference>
<dbReference type="Pfam" id="PF04471">
    <property type="entry name" value="Mrr_cat"/>
    <property type="match status" value="1"/>
</dbReference>
<dbReference type="SUPFAM" id="SSF52980">
    <property type="entry name" value="Restriction endonuclease-like"/>
    <property type="match status" value="1"/>
</dbReference>
<name>A0A7C9HK26_9MICO</name>
<evidence type="ECO:0000259" key="2">
    <source>
        <dbReference type="Pfam" id="PF18062"/>
    </source>
</evidence>
<evidence type="ECO:0000259" key="1">
    <source>
        <dbReference type="Pfam" id="PF04471"/>
    </source>
</evidence>
<dbReference type="Proteomes" id="UP000480122">
    <property type="component" value="Unassembled WGS sequence"/>
</dbReference>
<dbReference type="InterPro" id="IPR011335">
    <property type="entry name" value="Restrct_endonuc-II-like"/>
</dbReference>
<dbReference type="Gene3D" id="2.30.280.20">
    <property type="match status" value="1"/>
</dbReference>
<gene>
    <name evidence="3" type="ORF">GLX25_17705</name>
</gene>
<reference evidence="3 4" key="1">
    <citation type="submission" date="2019-11" db="EMBL/GenBank/DDBJ databases">
        <title>Agromyces kandeliae sp. nov., isolated from mangrove soil.</title>
        <authorList>
            <person name="Wang R."/>
        </authorList>
    </citation>
    <scope>NUCLEOTIDE SEQUENCE [LARGE SCALE GENOMIC DNA]</scope>
    <source>
        <strain evidence="3 4">JCM 11431</strain>
    </source>
</reference>
<comment type="caution">
    <text evidence="3">The sequence shown here is derived from an EMBL/GenBank/DDBJ whole genome shotgun (WGS) entry which is preliminary data.</text>
</comment>
<evidence type="ECO:0000313" key="3">
    <source>
        <dbReference type="EMBL" id="MUN08941.1"/>
    </source>
</evidence>
<dbReference type="Pfam" id="PF18062">
    <property type="entry name" value="RE_AspBHI_N"/>
    <property type="match status" value="1"/>
</dbReference>
<dbReference type="InterPro" id="IPR011856">
    <property type="entry name" value="tRNA_endonuc-like_dom_sf"/>
</dbReference>
<feature type="domain" description="Restriction endonuclease AspBHI N-terminal" evidence="2">
    <location>
        <begin position="27"/>
        <end position="207"/>
    </location>
</feature>
<dbReference type="GO" id="GO:0003677">
    <property type="term" value="F:DNA binding"/>
    <property type="evidence" value="ECO:0007669"/>
    <property type="project" value="InterPro"/>
</dbReference>
<evidence type="ECO:0000313" key="4">
    <source>
        <dbReference type="Proteomes" id="UP000480122"/>
    </source>
</evidence>
<organism evidence="3 4">
    <name type="scientific">Agromyces luteolus</name>
    <dbReference type="NCBI Taxonomy" id="88373"/>
    <lineage>
        <taxon>Bacteria</taxon>
        <taxon>Bacillati</taxon>
        <taxon>Actinomycetota</taxon>
        <taxon>Actinomycetes</taxon>
        <taxon>Micrococcales</taxon>
        <taxon>Microbacteriaceae</taxon>
        <taxon>Agromyces</taxon>
    </lineage>
</organism>
<accession>A0A7C9HK26</accession>
<dbReference type="OrthoDB" id="3010308at2"/>